<dbReference type="Proteomes" id="UP000185511">
    <property type="component" value="Chromosome"/>
</dbReference>
<dbReference type="NCBIfam" id="TIGR02548">
    <property type="entry name" value="casB_cse2"/>
    <property type="match status" value="1"/>
</dbReference>
<accession>A0AAC9LFB5</accession>
<dbReference type="EMBL" id="CP016076">
    <property type="protein sequence ID" value="APU16636.1"/>
    <property type="molecule type" value="Genomic_DNA"/>
</dbReference>
<dbReference type="RefSeq" id="WP_075742145.1">
    <property type="nucleotide sequence ID" value="NZ_CP016076.1"/>
</dbReference>
<dbReference type="Gene3D" id="1.10.520.40">
    <property type="entry name" value="CRISPR-associated protein Cse2"/>
    <property type="match status" value="1"/>
</dbReference>
<dbReference type="Pfam" id="PF09485">
    <property type="entry name" value="CRISPR_Cse2"/>
    <property type="match status" value="1"/>
</dbReference>
<dbReference type="InterPro" id="IPR013382">
    <property type="entry name" value="CRISPR-assoc_prot_Cse2"/>
</dbReference>
<dbReference type="InterPro" id="IPR038287">
    <property type="entry name" value="Cse2_sf"/>
</dbReference>
<protein>
    <submittedName>
        <fullName evidence="2">CRISPR type I-E/ECOLI-associated protein CasB/Cse2</fullName>
    </submittedName>
</protein>
<sequence>MTTESIAVRPPRNRDVFVASLYRLHSGLNSTNAHRVADARRVLAALRRSLVSPHQASAAYDLVFGAEPAPGEQDAWLLTAGLFGIHPQARASGRTLGIAMRDLKGDGQGMIDRRFEQLLAVDRRNLPHYLRQAVRLLKSKQIALDYGRLLDDVAVLLDAGAAEEQKRRVRLAWARDFHKPRHAAVVPATGDDSADDSEESAHVNNTNDTEN</sequence>
<evidence type="ECO:0000313" key="2">
    <source>
        <dbReference type="EMBL" id="APU16636.1"/>
    </source>
</evidence>
<evidence type="ECO:0000313" key="3">
    <source>
        <dbReference type="Proteomes" id="UP000185511"/>
    </source>
</evidence>
<keyword evidence="3" id="KW-1185">Reference proteome</keyword>
<organism evidence="2 3">
    <name type="scientific">Actinoalloteichus fjordicus</name>
    <dbReference type="NCBI Taxonomy" id="1612552"/>
    <lineage>
        <taxon>Bacteria</taxon>
        <taxon>Bacillati</taxon>
        <taxon>Actinomycetota</taxon>
        <taxon>Actinomycetes</taxon>
        <taxon>Pseudonocardiales</taxon>
        <taxon>Pseudonocardiaceae</taxon>
        <taxon>Actinoalloteichus</taxon>
    </lineage>
</organism>
<dbReference type="AlphaFoldDB" id="A0AAC9LFB5"/>
<feature type="region of interest" description="Disordered" evidence="1">
    <location>
        <begin position="182"/>
        <end position="211"/>
    </location>
</feature>
<evidence type="ECO:0000256" key="1">
    <source>
        <dbReference type="SAM" id="MobiDB-lite"/>
    </source>
</evidence>
<feature type="compositionally biased region" description="Polar residues" evidence="1">
    <location>
        <begin position="202"/>
        <end position="211"/>
    </location>
</feature>
<gene>
    <name evidence="2" type="ORF">UA74_23090</name>
</gene>
<proteinExistence type="predicted"/>
<dbReference type="CDD" id="cd09731">
    <property type="entry name" value="Cse2_I-E"/>
    <property type="match status" value="1"/>
</dbReference>
<dbReference type="KEGG" id="acad:UA74_23090"/>
<reference evidence="3" key="1">
    <citation type="submission" date="2016-06" db="EMBL/GenBank/DDBJ databases">
        <title>Complete genome sequence of Actinoalloteichus fjordicus DSM 46855 (=ADI127-17), type strain of the new species Actinoalloteichus fjordicus.</title>
        <authorList>
            <person name="Ruckert C."/>
            <person name="Nouioui I."/>
            <person name="Willmese J."/>
            <person name="van Wezel G."/>
            <person name="Klenk H.-P."/>
            <person name="Kalinowski J."/>
            <person name="Zotchev S.B."/>
        </authorList>
    </citation>
    <scope>NUCLEOTIDE SEQUENCE [LARGE SCALE GENOMIC DNA]</scope>
    <source>
        <strain evidence="3">ADI127-7</strain>
    </source>
</reference>
<name>A0AAC9LFB5_9PSEU</name>